<feature type="domain" description="Thiolase N-terminal" evidence="4">
    <location>
        <begin position="16"/>
        <end position="267"/>
    </location>
</feature>
<dbReference type="InterPro" id="IPR020616">
    <property type="entry name" value="Thiolase_N"/>
</dbReference>
<evidence type="ECO:0000259" key="4">
    <source>
        <dbReference type="Pfam" id="PF00108"/>
    </source>
</evidence>
<organism evidence="6">
    <name type="scientific">marine sediment metagenome</name>
    <dbReference type="NCBI Taxonomy" id="412755"/>
    <lineage>
        <taxon>unclassified sequences</taxon>
        <taxon>metagenomes</taxon>
        <taxon>ecological metagenomes</taxon>
    </lineage>
</organism>
<dbReference type="AlphaFoldDB" id="A0A0F9QKS1"/>
<dbReference type="PANTHER" id="PTHR18919">
    <property type="entry name" value="ACETYL-COA C-ACYLTRANSFERASE"/>
    <property type="match status" value="1"/>
</dbReference>
<dbReference type="Pfam" id="PF00108">
    <property type="entry name" value="Thiolase_N"/>
    <property type="match status" value="1"/>
</dbReference>
<evidence type="ECO:0000256" key="3">
    <source>
        <dbReference type="ARBA" id="ARBA00023315"/>
    </source>
</evidence>
<sequence length="403" mass="43579">MFFKKAFIPYDGYWSTPFCRWQGSFAHLHSMQFAAEICKGAFPARRIPPKIFDGIVLGMTIPQKSCFYGAPWMAAMVGATGITGPSINQACATSAKCVNVAAEGIEMGDNEAILVVTCDRTSNGPHIYYPNPLGVGGTGDKEDWVLDNFGYDPWAKNAMIDTAENVAEEAGISKKEQDEVALIRYIQYQDALKDNSAFLHRFMVVPVDVKDPSGRKVMATVSGDEGVFPTSADALARLRPVLEGGTVTYGTQTFPADGNASVVITTQEKAQELSRDPNIEIKILSYAEARSKKGYMAMSIVPAAKKALSDAGIGIKDVKAIKTHNPFAVNDIYFCREMGIKFEDMNNYGSSLIWGHPQGPTGVRLIIELIEELVIKGGGYGLFDGCAAGDTAAAVVVKVDIKK</sequence>
<protein>
    <recommendedName>
        <fullName evidence="7">Thiolase C-terminal domain-containing protein</fullName>
    </recommendedName>
</protein>
<feature type="domain" description="Thiolase C-terminal" evidence="5">
    <location>
        <begin position="282"/>
        <end position="398"/>
    </location>
</feature>
<evidence type="ECO:0000256" key="1">
    <source>
        <dbReference type="ARBA" id="ARBA00010982"/>
    </source>
</evidence>
<dbReference type="InterPro" id="IPR016039">
    <property type="entry name" value="Thiolase-like"/>
</dbReference>
<accession>A0A0F9QKS1</accession>
<evidence type="ECO:0000259" key="5">
    <source>
        <dbReference type="Pfam" id="PF02803"/>
    </source>
</evidence>
<keyword evidence="3" id="KW-0012">Acyltransferase</keyword>
<dbReference type="SUPFAM" id="SSF53901">
    <property type="entry name" value="Thiolase-like"/>
    <property type="match status" value="2"/>
</dbReference>
<dbReference type="Pfam" id="PF02803">
    <property type="entry name" value="Thiolase_C"/>
    <property type="match status" value="1"/>
</dbReference>
<dbReference type="Gene3D" id="3.40.47.10">
    <property type="match status" value="1"/>
</dbReference>
<dbReference type="InterPro" id="IPR002155">
    <property type="entry name" value="Thiolase"/>
</dbReference>
<evidence type="ECO:0008006" key="7">
    <source>
        <dbReference type="Google" id="ProtNLM"/>
    </source>
</evidence>
<dbReference type="PANTHER" id="PTHR18919:SF107">
    <property type="entry name" value="ACETYL-COA ACETYLTRANSFERASE, CYTOSOLIC"/>
    <property type="match status" value="1"/>
</dbReference>
<dbReference type="CDD" id="cd00751">
    <property type="entry name" value="thiolase"/>
    <property type="match status" value="1"/>
</dbReference>
<proteinExistence type="inferred from homology"/>
<keyword evidence="2" id="KW-0808">Transferase</keyword>
<comment type="caution">
    <text evidence="6">The sequence shown here is derived from an EMBL/GenBank/DDBJ whole genome shotgun (WGS) entry which is preliminary data.</text>
</comment>
<evidence type="ECO:0000313" key="6">
    <source>
        <dbReference type="EMBL" id="KKN44750.1"/>
    </source>
</evidence>
<name>A0A0F9QKS1_9ZZZZ</name>
<reference evidence="6" key="1">
    <citation type="journal article" date="2015" name="Nature">
        <title>Complex archaea that bridge the gap between prokaryotes and eukaryotes.</title>
        <authorList>
            <person name="Spang A."/>
            <person name="Saw J.H."/>
            <person name="Jorgensen S.L."/>
            <person name="Zaremba-Niedzwiedzka K."/>
            <person name="Martijn J."/>
            <person name="Lind A.E."/>
            <person name="van Eijk R."/>
            <person name="Schleper C."/>
            <person name="Guy L."/>
            <person name="Ettema T.J."/>
        </authorList>
    </citation>
    <scope>NUCLEOTIDE SEQUENCE</scope>
</reference>
<comment type="similarity">
    <text evidence="1">Belongs to the thiolase-like superfamily. Thiolase family.</text>
</comment>
<dbReference type="PIRSF" id="PIRSF000429">
    <property type="entry name" value="Ac-CoA_Ac_transf"/>
    <property type="match status" value="1"/>
</dbReference>
<dbReference type="GO" id="GO:0016747">
    <property type="term" value="F:acyltransferase activity, transferring groups other than amino-acyl groups"/>
    <property type="evidence" value="ECO:0007669"/>
    <property type="project" value="InterPro"/>
</dbReference>
<evidence type="ECO:0000256" key="2">
    <source>
        <dbReference type="ARBA" id="ARBA00022679"/>
    </source>
</evidence>
<dbReference type="InterPro" id="IPR020617">
    <property type="entry name" value="Thiolase_C"/>
</dbReference>
<gene>
    <name evidence="6" type="ORF">LCGC14_0689920</name>
</gene>
<dbReference type="EMBL" id="LAZR01001432">
    <property type="protein sequence ID" value="KKN44750.1"/>
    <property type="molecule type" value="Genomic_DNA"/>
</dbReference>